<proteinExistence type="predicted"/>
<comment type="subcellular location">
    <subcellularLocation>
        <location evidence="1">Cell membrane</location>
        <topology evidence="1">Multi-pass membrane protein</topology>
    </subcellularLocation>
</comment>
<dbReference type="PANTHER" id="PTHR30250:SF31">
    <property type="entry name" value="INNER MEMBRANE PROTEIN YGHQ"/>
    <property type="match status" value="1"/>
</dbReference>
<dbReference type="EMBL" id="KP211925">
    <property type="protein sequence ID" value="ANV81154.1"/>
    <property type="molecule type" value="Genomic_DNA"/>
</dbReference>
<dbReference type="InterPro" id="IPR050833">
    <property type="entry name" value="Poly_Biosynth_Transport"/>
</dbReference>
<evidence type="ECO:0000256" key="5">
    <source>
        <dbReference type="ARBA" id="ARBA00023136"/>
    </source>
</evidence>
<evidence type="ECO:0000313" key="7">
    <source>
        <dbReference type="EMBL" id="ANV81154.1"/>
    </source>
</evidence>
<feature type="transmembrane region" description="Helical" evidence="6">
    <location>
        <begin position="352"/>
        <end position="373"/>
    </location>
</feature>
<keyword evidence="4 6" id="KW-1133">Transmembrane helix</keyword>
<keyword evidence="3 6" id="KW-0812">Transmembrane</keyword>
<evidence type="ECO:0000256" key="3">
    <source>
        <dbReference type="ARBA" id="ARBA00022692"/>
    </source>
</evidence>
<protein>
    <submittedName>
        <fullName evidence="7">Putative Polysaccharide biosynthesis protein</fullName>
    </submittedName>
</protein>
<feature type="transmembrane region" description="Helical" evidence="6">
    <location>
        <begin position="230"/>
        <end position="248"/>
    </location>
</feature>
<reference evidence="7" key="2">
    <citation type="journal article" date="2015" name="ISME J.">
        <title>A new class of marine Euryarchaeota group II from the Mediterranean deep chlorophyll maximum.</title>
        <authorList>
            <person name="Martin-Cuadrado A.B."/>
            <person name="Garcia-Heredia I."/>
            <person name="Molto A.G."/>
            <person name="Lopez-Ubeda R."/>
            <person name="Kimes N."/>
            <person name="Lopez-Garcia P."/>
            <person name="Moreira D."/>
            <person name="Rodriguez-Valera F."/>
        </authorList>
    </citation>
    <scope>NUCLEOTIDE SEQUENCE</scope>
</reference>
<feature type="transmembrane region" description="Helical" evidence="6">
    <location>
        <begin position="159"/>
        <end position="176"/>
    </location>
</feature>
<dbReference type="PANTHER" id="PTHR30250">
    <property type="entry name" value="PST FAMILY PREDICTED COLANIC ACID TRANSPORTER"/>
    <property type="match status" value="1"/>
</dbReference>
<name>A0A1B1TFW0_9ARCH</name>
<dbReference type="AlphaFoldDB" id="A0A1B1TFW0"/>
<feature type="transmembrane region" description="Helical" evidence="6">
    <location>
        <begin position="309"/>
        <end position="332"/>
    </location>
</feature>
<feature type="transmembrane region" description="Helical" evidence="6">
    <location>
        <begin position="182"/>
        <end position="206"/>
    </location>
</feature>
<evidence type="ECO:0000256" key="1">
    <source>
        <dbReference type="ARBA" id="ARBA00004651"/>
    </source>
</evidence>
<dbReference type="GO" id="GO:0005886">
    <property type="term" value="C:plasma membrane"/>
    <property type="evidence" value="ECO:0007669"/>
    <property type="project" value="UniProtKB-SubCell"/>
</dbReference>
<keyword evidence="2" id="KW-1003">Cell membrane</keyword>
<keyword evidence="5 6" id="KW-0472">Membrane</keyword>
<evidence type="ECO:0000256" key="4">
    <source>
        <dbReference type="ARBA" id="ARBA00022989"/>
    </source>
</evidence>
<reference evidence="7" key="1">
    <citation type="submission" date="2014-11" db="EMBL/GenBank/DDBJ databases">
        <authorList>
            <person name="Zhu J."/>
            <person name="Qi W."/>
            <person name="Song R."/>
        </authorList>
    </citation>
    <scope>NUCLEOTIDE SEQUENCE</scope>
</reference>
<accession>A0A1B1TFW0</accession>
<feature type="transmembrane region" description="Helical" evidence="6">
    <location>
        <begin position="413"/>
        <end position="436"/>
    </location>
</feature>
<feature type="transmembrane region" description="Helical" evidence="6">
    <location>
        <begin position="448"/>
        <end position="479"/>
    </location>
</feature>
<organism evidence="7">
    <name type="scientific">uncultured Poseidoniia archaeon</name>
    <dbReference type="NCBI Taxonomy" id="1697135"/>
    <lineage>
        <taxon>Archaea</taxon>
        <taxon>Methanobacteriati</taxon>
        <taxon>Thermoplasmatota</taxon>
        <taxon>Candidatus Poseidoniia</taxon>
        <taxon>environmental samples</taxon>
    </lineage>
</organism>
<feature type="transmembrane region" description="Helical" evidence="6">
    <location>
        <begin position="21"/>
        <end position="45"/>
    </location>
</feature>
<evidence type="ECO:0000256" key="2">
    <source>
        <dbReference type="ARBA" id="ARBA00022475"/>
    </source>
</evidence>
<feature type="transmembrane region" description="Helical" evidence="6">
    <location>
        <begin position="51"/>
        <end position="74"/>
    </location>
</feature>
<evidence type="ECO:0000256" key="6">
    <source>
        <dbReference type="SAM" id="Phobius"/>
    </source>
</evidence>
<sequence>MGEAIISSKTRKPRMGRDSSWLIGSDLIAIFLALAGQIVLTKALLTQSYGIYIIALDAFATFFLVIDLGLPTIIARDGANSVDKIWPSITRVYKLQLLCSIPFILLAVIGTPLLIDNWKEYFELMVICGAIALVHIASYAPRSGLRAAGQARLEAWSKVIERVVTVTGYFVLYSLGSTSVTAFATVFLIGAIGGLVIALGLSYSILPRVSFSDISDWSDLGDSWIDNKTLLLQALPFAITLGVLPYVIRIEKFIVAGEIGVDAAAVFHVAQLAWLAGLVVPQALRAALLPVLGEVRGDSVKFQSALEDSLNLCLGVLPVGLFAGAGIVYFLLPMAFPEQYIDGSLGASAVDLFMVLLAGWCLTLLSTPTYTALQAGEKPWNFTIFITLVVIFAVLIGYLLIDWKADESQGSGLFAAALASTISSSFLLLLSVHLSSNWNLFRNRKKDFLLAITLSMVSCYGFSTGSWLALSGIGLFYFIPQGIQAMSPTAEPLSEE</sequence>
<feature type="transmembrane region" description="Helical" evidence="6">
    <location>
        <begin position="380"/>
        <end position="401"/>
    </location>
</feature>
<dbReference type="Pfam" id="PF01943">
    <property type="entry name" value="Polysacc_synt"/>
    <property type="match status" value="1"/>
</dbReference>
<feature type="transmembrane region" description="Helical" evidence="6">
    <location>
        <begin position="95"/>
        <end position="115"/>
    </location>
</feature>
<dbReference type="InterPro" id="IPR002797">
    <property type="entry name" value="Polysacc_synth"/>
</dbReference>